<proteinExistence type="inferred from homology"/>
<keyword evidence="6" id="KW-0868">Chloride</keyword>
<keyword evidence="2 6" id="KW-0812">Transmembrane</keyword>
<comment type="subcellular location">
    <subcellularLocation>
        <location evidence="6">Cell membrane</location>
        <topology evidence="6">Multi-pass membrane protein</topology>
    </subcellularLocation>
    <subcellularLocation>
        <location evidence="1">Membrane</location>
    </subcellularLocation>
</comment>
<dbReference type="GO" id="GO:0034707">
    <property type="term" value="C:chloride channel complex"/>
    <property type="evidence" value="ECO:0007669"/>
    <property type="project" value="UniProtKB-KW"/>
</dbReference>
<name>A0A2S2PJH3_SCHGA</name>
<keyword evidence="6" id="KW-1003">Cell membrane</keyword>
<evidence type="ECO:0000256" key="4">
    <source>
        <dbReference type="ARBA" id="ARBA00023136"/>
    </source>
</evidence>
<evidence type="ECO:0000256" key="5">
    <source>
        <dbReference type="ARBA" id="ARBA00034769"/>
    </source>
</evidence>
<keyword evidence="6" id="KW-0407">Ion channel</keyword>
<dbReference type="PANTHER" id="PTHR10736">
    <property type="entry name" value="BESTROPHIN"/>
    <property type="match status" value="1"/>
</dbReference>
<accession>A0A2S2PJH3</accession>
<feature type="transmembrane region" description="Helical" evidence="6">
    <location>
        <begin position="71"/>
        <end position="92"/>
    </location>
</feature>
<organism evidence="7">
    <name type="scientific">Schizaphis graminum</name>
    <name type="common">Green bug aphid</name>
    <dbReference type="NCBI Taxonomy" id="13262"/>
    <lineage>
        <taxon>Eukaryota</taxon>
        <taxon>Metazoa</taxon>
        <taxon>Ecdysozoa</taxon>
        <taxon>Arthropoda</taxon>
        <taxon>Hexapoda</taxon>
        <taxon>Insecta</taxon>
        <taxon>Pterygota</taxon>
        <taxon>Neoptera</taxon>
        <taxon>Paraneoptera</taxon>
        <taxon>Hemiptera</taxon>
        <taxon>Sternorrhyncha</taxon>
        <taxon>Aphidomorpha</taxon>
        <taxon>Aphidoidea</taxon>
        <taxon>Aphididae</taxon>
        <taxon>Aphidini</taxon>
        <taxon>Schizaphis</taxon>
    </lineage>
</organism>
<keyword evidence="6" id="KW-0406">Ion transport</keyword>
<feature type="transmembrane region" description="Helical" evidence="6">
    <location>
        <begin position="104"/>
        <end position="132"/>
    </location>
</feature>
<keyword evidence="4 6" id="KW-0472">Membrane</keyword>
<gene>
    <name evidence="7" type="primary">C07A9.8</name>
    <name evidence="7" type="ORF">g.81719</name>
</gene>
<dbReference type="PANTHER" id="PTHR10736:SF11">
    <property type="entry name" value="BESTROPHIN 2"/>
    <property type="match status" value="1"/>
</dbReference>
<comment type="similarity">
    <text evidence="5 6">Belongs to the anion channel-forming bestrophin (TC 1.A.46) family. Calcium-sensitive chloride channel subfamily.</text>
</comment>
<evidence type="ECO:0000256" key="1">
    <source>
        <dbReference type="ARBA" id="ARBA00004370"/>
    </source>
</evidence>
<dbReference type="InterPro" id="IPR000615">
    <property type="entry name" value="Bestrophin"/>
</dbReference>
<dbReference type="GO" id="GO:0005886">
    <property type="term" value="C:plasma membrane"/>
    <property type="evidence" value="ECO:0007669"/>
    <property type="project" value="UniProtKB-SubCell"/>
</dbReference>
<comment type="function">
    <text evidence="6">Forms chloride channels.</text>
</comment>
<keyword evidence="6" id="KW-0869">Chloride channel</keyword>
<sequence>MMAGIGLMMDSEKEILEAVEAKTAMTNYWIPLTWATNIINRARREKLISNDHMVQTILLEMSDMRYRLGSLIGYDNVNIPILYSQVGILYYIQSNEHNYTNYYIYVLFATICCTFYPGVGVFACISSVLQLLL</sequence>
<evidence type="ECO:0000256" key="2">
    <source>
        <dbReference type="ARBA" id="ARBA00022692"/>
    </source>
</evidence>
<dbReference type="AlphaFoldDB" id="A0A2S2PJH3"/>
<dbReference type="EMBL" id="GGMR01016417">
    <property type="protein sequence ID" value="MBY29036.1"/>
    <property type="molecule type" value="Transcribed_RNA"/>
</dbReference>
<dbReference type="Pfam" id="PF01062">
    <property type="entry name" value="Bestrophin"/>
    <property type="match status" value="1"/>
</dbReference>
<reference evidence="7" key="1">
    <citation type="submission" date="2018-04" db="EMBL/GenBank/DDBJ databases">
        <title>Transcriptome of Schizaphis graminum biotype I.</title>
        <authorList>
            <person name="Scully E.D."/>
            <person name="Geib S.M."/>
            <person name="Palmer N.A."/>
            <person name="Koch K."/>
            <person name="Bradshaw J."/>
            <person name="Heng-Moss T."/>
            <person name="Sarath G."/>
        </authorList>
    </citation>
    <scope>NUCLEOTIDE SEQUENCE</scope>
</reference>
<protein>
    <recommendedName>
        <fullName evidence="6">Bestrophin homolog</fullName>
    </recommendedName>
</protein>
<keyword evidence="3 6" id="KW-1133">Transmembrane helix</keyword>
<dbReference type="InterPro" id="IPR021134">
    <property type="entry name" value="Bestrophin-like"/>
</dbReference>
<evidence type="ECO:0000256" key="6">
    <source>
        <dbReference type="RuleBase" id="RU363126"/>
    </source>
</evidence>
<dbReference type="GO" id="GO:0005254">
    <property type="term" value="F:chloride channel activity"/>
    <property type="evidence" value="ECO:0007669"/>
    <property type="project" value="UniProtKB-KW"/>
</dbReference>
<evidence type="ECO:0000256" key="3">
    <source>
        <dbReference type="ARBA" id="ARBA00022989"/>
    </source>
</evidence>
<evidence type="ECO:0000313" key="7">
    <source>
        <dbReference type="EMBL" id="MBY29036.1"/>
    </source>
</evidence>
<keyword evidence="6" id="KW-0813">Transport</keyword>